<dbReference type="RefSeq" id="WP_171504923.1">
    <property type="nucleotide sequence ID" value="NZ_JAAZWM010000057.1"/>
</dbReference>
<reference evidence="1" key="1">
    <citation type="submission" date="2023-10" db="EMBL/GenBank/DDBJ databases">
        <title>Mycolicibacterium fortuitum clinical isolates causing pulmonary infections in humans.</title>
        <authorList>
            <person name="Mejia-Ponce P.M."/>
            <person name="Zenteno-Cuevas R."/>
            <person name="Licona-Cassani C."/>
        </authorList>
    </citation>
    <scope>NUCLEOTIDE SEQUENCE</scope>
    <source>
        <strain evidence="1">M8</strain>
    </source>
</reference>
<protein>
    <submittedName>
        <fullName evidence="1">Uncharacterized protein</fullName>
    </submittedName>
</protein>
<name>A0AAE4V6J4_MYCFO</name>
<dbReference type="Proteomes" id="UP001186041">
    <property type="component" value="Unassembled WGS sequence"/>
</dbReference>
<comment type="caution">
    <text evidence="1">The sequence shown here is derived from an EMBL/GenBank/DDBJ whole genome shotgun (WGS) entry which is preliminary data.</text>
</comment>
<evidence type="ECO:0000313" key="1">
    <source>
        <dbReference type="EMBL" id="MDV7288739.1"/>
    </source>
</evidence>
<dbReference type="AlphaFoldDB" id="A0AAE4V6J4"/>
<gene>
    <name evidence="1" type="ORF">R4485_01005</name>
</gene>
<sequence length="56" mass="6365">MSQPTERRQFILDTEDEGRILLTARLVAQADGTVVFTDVQDFQRIPRPNPEHGGNQ</sequence>
<organism evidence="1 2">
    <name type="scientific">Mycolicibacterium fortuitum</name>
    <name type="common">Mycobacterium fortuitum</name>
    <dbReference type="NCBI Taxonomy" id="1766"/>
    <lineage>
        <taxon>Bacteria</taxon>
        <taxon>Bacillati</taxon>
        <taxon>Actinomycetota</taxon>
        <taxon>Actinomycetes</taxon>
        <taxon>Mycobacteriales</taxon>
        <taxon>Mycobacteriaceae</taxon>
        <taxon>Mycolicibacterium</taxon>
    </lineage>
</organism>
<evidence type="ECO:0000313" key="2">
    <source>
        <dbReference type="Proteomes" id="UP001186041"/>
    </source>
</evidence>
<proteinExistence type="predicted"/>
<accession>A0AAE4V6J4</accession>
<dbReference type="EMBL" id="JAWLVV010000001">
    <property type="protein sequence ID" value="MDV7288739.1"/>
    <property type="molecule type" value="Genomic_DNA"/>
</dbReference>